<organism evidence="1 2">
    <name type="scientific">Clunio marinus</name>
    <dbReference type="NCBI Taxonomy" id="568069"/>
    <lineage>
        <taxon>Eukaryota</taxon>
        <taxon>Metazoa</taxon>
        <taxon>Ecdysozoa</taxon>
        <taxon>Arthropoda</taxon>
        <taxon>Hexapoda</taxon>
        <taxon>Insecta</taxon>
        <taxon>Pterygota</taxon>
        <taxon>Neoptera</taxon>
        <taxon>Endopterygota</taxon>
        <taxon>Diptera</taxon>
        <taxon>Nematocera</taxon>
        <taxon>Chironomoidea</taxon>
        <taxon>Chironomidae</taxon>
        <taxon>Clunio</taxon>
    </lineage>
</organism>
<dbReference type="EMBL" id="CVRI01000047">
    <property type="protein sequence ID" value="CRK97454.1"/>
    <property type="molecule type" value="Genomic_DNA"/>
</dbReference>
<proteinExistence type="predicted"/>
<sequence length="165" mass="18555">MSNSILLTFLHNNEGDLCPFSESQYRIRVLSASYSQKQALVVWLLKEVPKTTNYLFIQAHINVSTFVEFIYNMNVLVNAIMISLTRKLSMPIDRLNDHLNTILLASNQQGIDRILFPSLDISSYANGSKVNEKRELTSNANNSTIAFAVADIMFIDLLASILPSI</sequence>
<name>A0A1J1IEM7_9DIPT</name>
<reference evidence="1 2" key="1">
    <citation type="submission" date="2015-04" db="EMBL/GenBank/DDBJ databases">
        <authorList>
            <person name="Syromyatnikov M.Y."/>
            <person name="Popov V.N."/>
        </authorList>
    </citation>
    <scope>NUCLEOTIDE SEQUENCE [LARGE SCALE GENOMIC DNA]</scope>
</reference>
<protein>
    <submittedName>
        <fullName evidence="1">CLUMA_CG010843, isoform A</fullName>
    </submittedName>
</protein>
<accession>A0A1J1IEM7</accession>
<dbReference type="Proteomes" id="UP000183832">
    <property type="component" value="Unassembled WGS sequence"/>
</dbReference>
<evidence type="ECO:0000313" key="2">
    <source>
        <dbReference type="Proteomes" id="UP000183832"/>
    </source>
</evidence>
<gene>
    <name evidence="1" type="ORF">CLUMA_CG010843</name>
</gene>
<evidence type="ECO:0000313" key="1">
    <source>
        <dbReference type="EMBL" id="CRK97454.1"/>
    </source>
</evidence>
<keyword evidence="2" id="KW-1185">Reference proteome</keyword>
<dbReference type="AlphaFoldDB" id="A0A1J1IEM7"/>